<dbReference type="InterPro" id="IPR050266">
    <property type="entry name" value="AB_hydrolase_sf"/>
</dbReference>
<accession>A0A841CN43</accession>
<feature type="signal peptide" evidence="2">
    <location>
        <begin position="1"/>
        <end position="39"/>
    </location>
</feature>
<evidence type="ECO:0000313" key="5">
    <source>
        <dbReference type="Proteomes" id="UP000547510"/>
    </source>
</evidence>
<dbReference type="InterPro" id="IPR006311">
    <property type="entry name" value="TAT_signal"/>
</dbReference>
<proteinExistence type="predicted"/>
<evidence type="ECO:0000259" key="3">
    <source>
        <dbReference type="Pfam" id="PF00561"/>
    </source>
</evidence>
<gene>
    <name evidence="4" type="ORF">FHS29_003559</name>
</gene>
<dbReference type="PROSITE" id="PS51318">
    <property type="entry name" value="TAT"/>
    <property type="match status" value="1"/>
</dbReference>
<feature type="domain" description="AB hydrolase-1" evidence="3">
    <location>
        <begin position="90"/>
        <end position="311"/>
    </location>
</feature>
<dbReference type="PANTHER" id="PTHR43798">
    <property type="entry name" value="MONOACYLGLYCEROL LIPASE"/>
    <property type="match status" value="1"/>
</dbReference>
<dbReference type="SUPFAM" id="SSF53474">
    <property type="entry name" value="alpha/beta-Hydrolases"/>
    <property type="match status" value="1"/>
</dbReference>
<dbReference type="Gene3D" id="3.40.50.1820">
    <property type="entry name" value="alpha/beta hydrolase"/>
    <property type="match status" value="1"/>
</dbReference>
<name>A0A841CN43_9PSEU</name>
<dbReference type="Pfam" id="PF00561">
    <property type="entry name" value="Abhydrolase_1"/>
    <property type="match status" value="1"/>
</dbReference>
<dbReference type="Proteomes" id="UP000547510">
    <property type="component" value="Unassembled WGS sequence"/>
</dbReference>
<evidence type="ECO:0000256" key="1">
    <source>
        <dbReference type="ARBA" id="ARBA00022801"/>
    </source>
</evidence>
<evidence type="ECO:0000256" key="2">
    <source>
        <dbReference type="SAM" id="SignalP"/>
    </source>
</evidence>
<protein>
    <submittedName>
        <fullName evidence="4">Pimeloyl-ACP methyl ester carboxylesterase</fullName>
    </submittedName>
</protein>
<dbReference type="GO" id="GO:0016787">
    <property type="term" value="F:hydrolase activity"/>
    <property type="evidence" value="ECO:0007669"/>
    <property type="project" value="UniProtKB-KW"/>
</dbReference>
<feature type="chain" id="PRO_5032988187" evidence="2">
    <location>
        <begin position="40"/>
        <end position="333"/>
    </location>
</feature>
<keyword evidence="2" id="KW-0732">Signal</keyword>
<sequence>MTDSANPGDMSRGRIARRTVLASTAAAAAALAASGTAVASTGSAAAPESGRNRCEPYVPEPIPAQVPAREGFLDVPGARLWFWDTGGNGPAIVLVHPGSGSALSWPYQQPVFARAGYRVIAYSRRGHYNSTPPEADNPGVGAADLHALVEHLGLRRFHLLGAALGGYYATDYALLHPERLLNLVILSSFMGISDPEYLRVTKLLRPPGFNDMPHDFLELSPYYRAANEEGARRWQAMSDLSLGGHSVTSQELSSPIDWPRLETLSVRTLIITGDADLYLPPPILRMIAAHLPDAATLVYRTVGHSASWERPSDFNRDVLRFLAGARFPRESCR</sequence>
<comment type="caution">
    <text evidence="4">The sequence shown here is derived from an EMBL/GenBank/DDBJ whole genome shotgun (WGS) entry which is preliminary data.</text>
</comment>
<organism evidence="4 5">
    <name type="scientific">Saccharothrix tamanrassetensis</name>
    <dbReference type="NCBI Taxonomy" id="1051531"/>
    <lineage>
        <taxon>Bacteria</taxon>
        <taxon>Bacillati</taxon>
        <taxon>Actinomycetota</taxon>
        <taxon>Actinomycetes</taxon>
        <taxon>Pseudonocardiales</taxon>
        <taxon>Pseudonocardiaceae</taxon>
        <taxon>Saccharothrix</taxon>
    </lineage>
</organism>
<dbReference type="RefSeq" id="WP_221456196.1">
    <property type="nucleotide sequence ID" value="NZ_JACHJN010000005.1"/>
</dbReference>
<evidence type="ECO:0000313" key="4">
    <source>
        <dbReference type="EMBL" id="MBB5956966.1"/>
    </source>
</evidence>
<dbReference type="EMBL" id="JACHJN010000005">
    <property type="protein sequence ID" value="MBB5956966.1"/>
    <property type="molecule type" value="Genomic_DNA"/>
</dbReference>
<dbReference type="PANTHER" id="PTHR43798:SF31">
    <property type="entry name" value="AB HYDROLASE SUPERFAMILY PROTEIN YCLE"/>
    <property type="match status" value="1"/>
</dbReference>
<dbReference type="InterPro" id="IPR000073">
    <property type="entry name" value="AB_hydrolase_1"/>
</dbReference>
<dbReference type="GO" id="GO:0016020">
    <property type="term" value="C:membrane"/>
    <property type="evidence" value="ECO:0007669"/>
    <property type="project" value="TreeGrafter"/>
</dbReference>
<dbReference type="InterPro" id="IPR029058">
    <property type="entry name" value="AB_hydrolase_fold"/>
</dbReference>
<reference evidence="4 5" key="1">
    <citation type="submission" date="2020-08" db="EMBL/GenBank/DDBJ databases">
        <title>Genomic Encyclopedia of Type Strains, Phase III (KMG-III): the genomes of soil and plant-associated and newly described type strains.</title>
        <authorList>
            <person name="Whitman W."/>
        </authorList>
    </citation>
    <scope>NUCLEOTIDE SEQUENCE [LARGE SCALE GENOMIC DNA]</scope>
    <source>
        <strain evidence="4 5">CECT 8640</strain>
    </source>
</reference>
<dbReference type="AlphaFoldDB" id="A0A841CN43"/>
<keyword evidence="5" id="KW-1185">Reference proteome</keyword>
<keyword evidence="1" id="KW-0378">Hydrolase</keyword>
<dbReference type="PRINTS" id="PR00111">
    <property type="entry name" value="ABHYDROLASE"/>
</dbReference>